<dbReference type="Pfam" id="PF14060">
    <property type="entry name" value="DUF4252"/>
    <property type="match status" value="1"/>
</dbReference>
<dbReference type="InterPro" id="IPR025348">
    <property type="entry name" value="DUF4252"/>
</dbReference>
<name>A0ABT6XNJ6_9FLAO</name>
<keyword evidence="2" id="KW-1185">Reference proteome</keyword>
<protein>
    <submittedName>
        <fullName evidence="1">DUF4252 domain-containing protein</fullName>
    </submittedName>
</protein>
<evidence type="ECO:0000313" key="1">
    <source>
        <dbReference type="EMBL" id="MDI9256659.1"/>
    </source>
</evidence>
<gene>
    <name evidence="1" type="ORF">QHT84_04440</name>
</gene>
<proteinExistence type="predicted"/>
<organism evidence="1 2">
    <name type="scientific">Flavobacterium sedimenticola</name>
    <dbReference type="NCBI Taxonomy" id="3043286"/>
    <lineage>
        <taxon>Bacteria</taxon>
        <taxon>Pseudomonadati</taxon>
        <taxon>Bacteroidota</taxon>
        <taxon>Flavobacteriia</taxon>
        <taxon>Flavobacteriales</taxon>
        <taxon>Flavobacteriaceae</taxon>
        <taxon>Flavobacterium</taxon>
    </lineage>
</organism>
<dbReference type="RefSeq" id="WP_283238349.1">
    <property type="nucleotide sequence ID" value="NZ_JASGBP010000002.1"/>
</dbReference>
<dbReference type="Proteomes" id="UP001230035">
    <property type="component" value="Unassembled WGS sequence"/>
</dbReference>
<evidence type="ECO:0000313" key="2">
    <source>
        <dbReference type="Proteomes" id="UP001230035"/>
    </source>
</evidence>
<sequence>MKLALWIAILVSLILSGCDSKTSLQRYFVDRSENKDFVVFDVSPGIINVDKTKLSAEQKEALASFDKMNILAFKTNKTNGAEYDAESKKLTELLKDEQYQQLMKVGSGKDGASVSFVGSEDNINEFVLFAKRKESGFVVVRILGDDMNPNNILNMISVLKSADIDSTQLEPLKALMQ</sequence>
<comment type="caution">
    <text evidence="1">The sequence shown here is derived from an EMBL/GenBank/DDBJ whole genome shotgun (WGS) entry which is preliminary data.</text>
</comment>
<dbReference type="EMBL" id="JASGBP010000002">
    <property type="protein sequence ID" value="MDI9256659.1"/>
    <property type="molecule type" value="Genomic_DNA"/>
</dbReference>
<dbReference type="PROSITE" id="PS51257">
    <property type="entry name" value="PROKAR_LIPOPROTEIN"/>
    <property type="match status" value="1"/>
</dbReference>
<accession>A0ABT6XNJ6</accession>
<reference evidence="1 2" key="1">
    <citation type="submission" date="2023-05" db="EMBL/GenBank/DDBJ databases">
        <title>Flavobacterium sedimenti sp. nov., isolated from the sediment.</title>
        <authorList>
            <person name="Wu N."/>
        </authorList>
    </citation>
    <scope>NUCLEOTIDE SEQUENCE [LARGE SCALE GENOMIC DNA]</scope>
    <source>
        <strain evidence="1 2">YZ-48</strain>
    </source>
</reference>